<feature type="non-terminal residue" evidence="1">
    <location>
        <position position="1"/>
    </location>
</feature>
<organism evidence="1 2">
    <name type="scientific">Vanilla planifolia</name>
    <name type="common">Vanilla</name>
    <dbReference type="NCBI Taxonomy" id="51239"/>
    <lineage>
        <taxon>Eukaryota</taxon>
        <taxon>Viridiplantae</taxon>
        <taxon>Streptophyta</taxon>
        <taxon>Embryophyta</taxon>
        <taxon>Tracheophyta</taxon>
        <taxon>Spermatophyta</taxon>
        <taxon>Magnoliopsida</taxon>
        <taxon>Liliopsida</taxon>
        <taxon>Asparagales</taxon>
        <taxon>Orchidaceae</taxon>
        <taxon>Vanilloideae</taxon>
        <taxon>Vanilleae</taxon>
        <taxon>Vanilla</taxon>
    </lineage>
</organism>
<protein>
    <submittedName>
        <fullName evidence="1">Uncharacterized protein</fullName>
    </submittedName>
</protein>
<accession>A0A835U3C6</accession>
<keyword evidence="2" id="KW-1185">Reference proteome</keyword>
<reference evidence="1 2" key="1">
    <citation type="journal article" date="2020" name="Nat. Food">
        <title>A phased Vanilla planifolia genome enables genetic improvement of flavour and production.</title>
        <authorList>
            <person name="Hasing T."/>
            <person name="Tang H."/>
            <person name="Brym M."/>
            <person name="Khazi F."/>
            <person name="Huang T."/>
            <person name="Chambers A.H."/>
        </authorList>
    </citation>
    <scope>NUCLEOTIDE SEQUENCE [LARGE SCALE GENOMIC DNA]</scope>
    <source>
        <tissue evidence="1">Leaf</tissue>
    </source>
</reference>
<proteinExistence type="predicted"/>
<dbReference type="AlphaFoldDB" id="A0A835U3C6"/>
<dbReference type="EMBL" id="JADCNL010000390">
    <property type="protein sequence ID" value="KAG0448014.1"/>
    <property type="molecule type" value="Genomic_DNA"/>
</dbReference>
<name>A0A835U3C6_VANPL</name>
<dbReference type="Proteomes" id="UP000636800">
    <property type="component" value="Unassembled WGS sequence"/>
</dbReference>
<evidence type="ECO:0000313" key="2">
    <source>
        <dbReference type="Proteomes" id="UP000636800"/>
    </source>
</evidence>
<comment type="caution">
    <text evidence="1">The sequence shown here is derived from an EMBL/GenBank/DDBJ whole genome shotgun (WGS) entry which is preliminary data.</text>
</comment>
<evidence type="ECO:0000313" key="1">
    <source>
        <dbReference type="EMBL" id="KAG0448014.1"/>
    </source>
</evidence>
<sequence>DKVAVQQANNGARRVGQDAAMGVTDGLGVGFAGSSEAGSSGLVLWEMKQMTH</sequence>
<gene>
    <name evidence="1" type="ORF">HPP92_028058</name>
</gene>